<keyword evidence="2" id="KW-0812">Transmembrane</keyword>
<evidence type="ECO:0000313" key="4">
    <source>
        <dbReference type="EMBL" id="RUL84626.1"/>
    </source>
</evidence>
<reference evidence="4 5" key="2">
    <citation type="submission" date="2019-01" db="EMBL/GenBank/DDBJ databases">
        <title>Tautonia sociabilis, a novel thermotolerant planctomycete of Isosphaeraceae family, isolated from a 4000 m deep subterranean habitat.</title>
        <authorList>
            <person name="Kovaleva O.L."/>
            <person name="Elcheninov A.G."/>
            <person name="Van Heerden E."/>
            <person name="Toshchakov S.V."/>
            <person name="Novikov A."/>
            <person name="Bonch-Osmolovskaya E.A."/>
            <person name="Kublanov I.V."/>
        </authorList>
    </citation>
    <scope>NUCLEOTIDE SEQUENCE [LARGE SCALE GENOMIC DNA]</scope>
    <source>
        <strain evidence="4 5">GM2012</strain>
    </source>
</reference>
<comment type="caution">
    <text evidence="4">The sequence shown here is derived from an EMBL/GenBank/DDBJ whole genome shotgun (WGS) entry which is preliminary data.</text>
</comment>
<organism evidence="4 5">
    <name type="scientific">Tautonia sociabilis</name>
    <dbReference type="NCBI Taxonomy" id="2080755"/>
    <lineage>
        <taxon>Bacteria</taxon>
        <taxon>Pseudomonadati</taxon>
        <taxon>Planctomycetota</taxon>
        <taxon>Planctomycetia</taxon>
        <taxon>Isosphaerales</taxon>
        <taxon>Isosphaeraceae</taxon>
        <taxon>Tautonia</taxon>
    </lineage>
</organism>
<evidence type="ECO:0000256" key="1">
    <source>
        <dbReference type="SAM" id="MobiDB-lite"/>
    </source>
</evidence>
<evidence type="ECO:0000313" key="5">
    <source>
        <dbReference type="Proteomes" id="UP000280296"/>
    </source>
</evidence>
<feature type="transmembrane region" description="Helical" evidence="2">
    <location>
        <begin position="91"/>
        <end position="109"/>
    </location>
</feature>
<dbReference type="PANTHER" id="PTHR34377">
    <property type="entry name" value="TETRATRICOPEPTIDE REPEAT (TPR)-LIKE SUPERFAMILY PROTEIN"/>
    <property type="match status" value="1"/>
</dbReference>
<dbReference type="SUPFAM" id="SSF50998">
    <property type="entry name" value="Quinoprotein alcohol dehydrogenase-like"/>
    <property type="match status" value="1"/>
</dbReference>
<dbReference type="InterPro" id="IPR015943">
    <property type="entry name" value="WD40/YVTN_repeat-like_dom_sf"/>
</dbReference>
<dbReference type="EMBL" id="RYZH01000047">
    <property type="protein sequence ID" value="RUL84626.1"/>
    <property type="molecule type" value="Genomic_DNA"/>
</dbReference>
<dbReference type="InterPro" id="IPR021908">
    <property type="entry name" value="YfbK_C"/>
</dbReference>
<feature type="domain" description="Uncharacterized protein YfbK C-terminal" evidence="3">
    <location>
        <begin position="560"/>
        <end position="707"/>
    </location>
</feature>
<feature type="region of interest" description="Disordered" evidence="1">
    <location>
        <begin position="272"/>
        <end position="334"/>
    </location>
</feature>
<keyword evidence="2" id="KW-1133">Transmembrane helix</keyword>
<dbReference type="AlphaFoldDB" id="A0A432MF88"/>
<feature type="compositionally biased region" description="Low complexity" evidence="1">
    <location>
        <begin position="248"/>
        <end position="260"/>
    </location>
</feature>
<feature type="compositionally biased region" description="Basic and acidic residues" evidence="1">
    <location>
        <begin position="167"/>
        <end position="184"/>
    </location>
</feature>
<dbReference type="InterPro" id="IPR011047">
    <property type="entry name" value="Quinoprotein_ADH-like_sf"/>
</dbReference>
<keyword evidence="5" id="KW-1185">Reference proteome</keyword>
<feature type="compositionally biased region" description="Pro residues" evidence="1">
    <location>
        <begin position="233"/>
        <end position="247"/>
    </location>
</feature>
<protein>
    <submittedName>
        <fullName evidence="4">DUF3520 domain-containing protein</fullName>
    </submittedName>
</protein>
<dbReference type="InterPro" id="IPR041916">
    <property type="entry name" value="Anti_sigma_zinc_sf"/>
</dbReference>
<dbReference type="Pfam" id="PF12034">
    <property type="entry name" value="YfbK_C"/>
    <property type="match status" value="1"/>
</dbReference>
<dbReference type="PANTHER" id="PTHR34377:SF12">
    <property type="entry name" value="SPLICING FACTOR, ARGININE_SERINE-RICH 15"/>
    <property type="match status" value="1"/>
</dbReference>
<accession>A0A432MF88</accession>
<dbReference type="RefSeq" id="WP_126727223.1">
    <property type="nucleotide sequence ID" value="NZ_RYZH01000047.1"/>
</dbReference>
<feature type="region of interest" description="Disordered" evidence="1">
    <location>
        <begin position="129"/>
        <end position="152"/>
    </location>
</feature>
<reference evidence="4 5" key="1">
    <citation type="submission" date="2018-12" db="EMBL/GenBank/DDBJ databases">
        <authorList>
            <person name="Toschakov S.V."/>
        </authorList>
    </citation>
    <scope>NUCLEOTIDE SEQUENCE [LARGE SCALE GENOMIC DNA]</scope>
    <source>
        <strain evidence="4 5">GM2012</strain>
    </source>
</reference>
<gene>
    <name evidence="4" type="ORF">TsocGM_19935</name>
</gene>
<feature type="region of interest" description="Disordered" evidence="1">
    <location>
        <begin position="165"/>
        <end position="212"/>
    </location>
</feature>
<proteinExistence type="predicted"/>
<evidence type="ECO:0000259" key="3">
    <source>
        <dbReference type="Pfam" id="PF12034"/>
    </source>
</evidence>
<dbReference type="OrthoDB" id="9805121at2"/>
<feature type="region of interest" description="Disordered" evidence="1">
    <location>
        <begin position="226"/>
        <end position="260"/>
    </location>
</feature>
<dbReference type="Gene3D" id="2.130.10.10">
    <property type="entry name" value="YVTN repeat-like/Quinoprotein amine dehydrogenase"/>
    <property type="match status" value="1"/>
</dbReference>
<keyword evidence="2" id="KW-0472">Membrane</keyword>
<dbReference type="Proteomes" id="UP000280296">
    <property type="component" value="Unassembled WGS sequence"/>
</dbReference>
<dbReference type="Gene3D" id="1.10.10.1320">
    <property type="entry name" value="Anti-sigma factor, zinc-finger domain"/>
    <property type="match status" value="1"/>
</dbReference>
<evidence type="ECO:0000256" key="2">
    <source>
        <dbReference type="SAM" id="Phobius"/>
    </source>
</evidence>
<name>A0A432MF88_9BACT</name>
<sequence>MTFDPDDPRLTAFALGELDEDDRPAVEALVSRSPEAARFVAEVRETAAWLSQTLRSEPAPGLSIVQRIDLDARIGGDASRRARRRFRVRRVLSGLAAALALAAGGFGVGRLSTTARPLGHEDAMAIALNSTPAPPASSTRSAADSGLDPMSDFEPSAMIALESESLSMDRSDRGEALARREARDGGPAAFDVRAPVTEETSPLASATEPLMASAEPNAPAATLAFSQSRGMPPAAPAPDPAAAPAPSPAARGGAAGAEAMAEAETTLVELAEPSAGRERDAFGRASESPTLAARTQEQGQGQDQEQKQEPSAEPPASAPDGIPRTDGASVASGAGAEAEAGMMAGAGLTTPFPTAPRPSRAAKVAADNIVEVLDQPDGEPVQRLALGVPVRAVDLDQTGTRMLATASDRSISVIDVDSGLLLNSVQVERGPVPDARFGPRGEVILSNLVDPTGPMGTLPGSTWRLSSAEPIAALPIRPGSVPLSEVASWLAGGRLPIDRPVPVAALVNAPAYPFDRPEGGEAVSVDTRVVSCPWDDRHRLVRIALIAREANADAGAADRVAEGVAAEVEFNPARVASYRPIGFDGRPSPAGSEPEASLSAGESCSLLFEIRPAGEGQQIARRARAFRYQGPPSPSDPEARQELLTITLSYREPGGEERITVEHPVPDTSLPITQAPDEVRLAAAIAWFGLTLAGALPDANADPAPALDGASALVRSCDDGFLPADRATLLDLLARARTLPLAPPPDAAPSP</sequence>